<keyword evidence="6" id="KW-1185">Reference proteome</keyword>
<evidence type="ECO:0000313" key="3">
    <source>
        <dbReference type="EMBL" id="MDW6004542.1"/>
    </source>
</evidence>
<dbReference type="Proteomes" id="UP000196125">
    <property type="component" value="Unassembled WGS sequence"/>
</dbReference>
<proteinExistence type="inferred from homology"/>
<dbReference type="PANTHER" id="PTHR11060:SF0">
    <property type="entry name" value="PROTEIN MEMO1"/>
    <property type="match status" value="1"/>
</dbReference>
<dbReference type="PANTHER" id="PTHR11060">
    <property type="entry name" value="PROTEIN MEMO1"/>
    <property type="match status" value="1"/>
</dbReference>
<dbReference type="InterPro" id="IPR002737">
    <property type="entry name" value="MEMO1_fam"/>
</dbReference>
<organism evidence="4 5">
    <name type="scientific">Vibrio mangrovi</name>
    <dbReference type="NCBI Taxonomy" id="474394"/>
    <lineage>
        <taxon>Bacteria</taxon>
        <taxon>Pseudomonadati</taxon>
        <taxon>Pseudomonadota</taxon>
        <taxon>Gammaproteobacteria</taxon>
        <taxon>Vibrionales</taxon>
        <taxon>Vibrionaceae</taxon>
        <taxon>Vibrio</taxon>
    </lineage>
</organism>
<protein>
    <recommendedName>
        <fullName evidence="2">MEMO1 family protein SBX37_16925</fullName>
    </recommendedName>
</protein>
<evidence type="ECO:0000313" key="6">
    <source>
        <dbReference type="Proteomes" id="UP001283366"/>
    </source>
</evidence>
<reference evidence="4 5" key="1">
    <citation type="submission" date="2017-05" db="EMBL/GenBank/DDBJ databases">
        <authorList>
            <person name="Song R."/>
            <person name="Chenine A.L."/>
            <person name="Ruprecht R.M."/>
        </authorList>
    </citation>
    <scope>NUCLEOTIDE SEQUENCE [LARGE SCALE GENOMIC DNA]</scope>
    <source>
        <strain evidence="4 5">CECT 7927</strain>
    </source>
</reference>
<dbReference type="EMBL" id="JAWRCO010000002">
    <property type="protein sequence ID" value="MDW6004542.1"/>
    <property type="molecule type" value="Genomic_DNA"/>
</dbReference>
<dbReference type="Proteomes" id="UP001283366">
    <property type="component" value="Unassembled WGS sequence"/>
</dbReference>
<evidence type="ECO:0000313" key="4">
    <source>
        <dbReference type="EMBL" id="SMS00830.1"/>
    </source>
</evidence>
<dbReference type="OrthoDB" id="9782820at2"/>
<evidence type="ECO:0000313" key="5">
    <source>
        <dbReference type="Proteomes" id="UP000196125"/>
    </source>
</evidence>
<dbReference type="Gene3D" id="3.40.830.10">
    <property type="entry name" value="LigB-like"/>
    <property type="match status" value="1"/>
</dbReference>
<dbReference type="EMBL" id="FXXI01000003">
    <property type="protein sequence ID" value="SMS00830.1"/>
    <property type="molecule type" value="Genomic_DNA"/>
</dbReference>
<dbReference type="RefSeq" id="WP_087480885.1">
    <property type="nucleotide sequence ID" value="NZ_AP024884.1"/>
</dbReference>
<sequence>MNIRYPAVAGTFYAKSPGILLAELEQWLGEHEKLQEPIRALIVPHAGYRYSGEIAAEAFRYLFSQADRIQRVILIGPAHRVYVNGCALPAVDCFSTPLGKVPIDTEMADKLCRQELVEISDQAHLFEHCLEVQLPFLQVCLEQFTLVPLLIGHIDSDSVVRLLDEVWQDDHTLLVVSSDLSHYHAYQEAQKLDRETCHLIERLEPSLTSEQACGATGINALLKLMKQRGYRLQRVALKNSGDTAGDKQSVVGYGSFIVSES</sequence>
<evidence type="ECO:0000256" key="1">
    <source>
        <dbReference type="ARBA" id="ARBA00006315"/>
    </source>
</evidence>
<evidence type="ECO:0000256" key="2">
    <source>
        <dbReference type="HAMAP-Rule" id="MF_00055"/>
    </source>
</evidence>
<dbReference type="NCBIfam" id="TIGR04336">
    <property type="entry name" value="AmmeMemoSam_B"/>
    <property type="match status" value="1"/>
</dbReference>
<comment type="similarity">
    <text evidence="1 2">Belongs to the MEMO1 family.</text>
</comment>
<dbReference type="CDD" id="cd07361">
    <property type="entry name" value="MEMO_like"/>
    <property type="match status" value="1"/>
</dbReference>
<dbReference type="AlphaFoldDB" id="A0A1Y6IVI8"/>
<gene>
    <name evidence="3" type="primary">amrB</name>
    <name evidence="3" type="ORF">SBX37_16925</name>
    <name evidence="4" type="ORF">VIM7927_02101</name>
</gene>
<reference evidence="3 6" key="2">
    <citation type="submission" date="2023-11" db="EMBL/GenBank/DDBJ databases">
        <title>Plant-associative lifestyle of Vibrio porteresiae and its evolutionary dynamics.</title>
        <authorList>
            <person name="Rameshkumar N."/>
            <person name="Kirti K."/>
        </authorList>
    </citation>
    <scope>NUCLEOTIDE SEQUENCE [LARGE SCALE GENOMIC DNA]</scope>
    <source>
        <strain evidence="3 6">MSSRF38</strain>
    </source>
</reference>
<dbReference type="HAMAP" id="MF_00055">
    <property type="entry name" value="MEMO1"/>
    <property type="match status" value="1"/>
</dbReference>
<dbReference type="Pfam" id="PF01875">
    <property type="entry name" value="Memo"/>
    <property type="match status" value="1"/>
</dbReference>
<name>A0A1Y6IVI8_9VIBR</name>
<accession>A0A1Y6IVI8</accession>